<evidence type="ECO:0000313" key="7">
    <source>
        <dbReference type="EMBL" id="ACO63509.1"/>
    </source>
</evidence>
<evidence type="ECO:0000256" key="2">
    <source>
        <dbReference type="ARBA" id="ARBA00022771"/>
    </source>
</evidence>
<dbReference type="InParanoid" id="C1E6X7"/>
<sequence length="415" mass="45492">MAPIDYSRFDDIDTSSSENDEDGDETELEAGDAPPIDQLFDFFRARRAEEMPMLSRVGLVTETQARAMYRASDPLNNEDARPRRRRVALVKDDPNDAFFPPIFTERKKSNSRATEKEKTRRTKEPCAACGTRTRKRCGGCHKLGIHTPYCGASCQNAHWPTHRRACGERHPEIVARNASNASPIPDASDEAFGRDDATGGRTQLSCNQACAARDAHALAEALRAGRGAAPDADTCEIAAAWNALDCLRLLHAYGCEMNKAACLVTAVRYGARDCVLWLKDGVLFPPPTGPPPTGGWDLPPLERMKALMEELQDAVMPHVASPLRTAFERANRIERDFASVRGFMFASVGGVIRDALLIGSNAEPARLDPFADDFEPGPDFDEEDVQGVDPLVMRFPAGAIDAPPGYEVVDAWGIY</sequence>
<evidence type="ECO:0000256" key="5">
    <source>
        <dbReference type="SAM" id="MobiDB-lite"/>
    </source>
</evidence>
<evidence type="ECO:0000256" key="3">
    <source>
        <dbReference type="ARBA" id="ARBA00022833"/>
    </source>
</evidence>
<reference evidence="7 8" key="1">
    <citation type="journal article" date="2009" name="Science">
        <title>Green evolution and dynamic adaptations revealed by genomes of the marine picoeukaryotes Micromonas.</title>
        <authorList>
            <person name="Worden A.Z."/>
            <person name="Lee J.H."/>
            <person name="Mock T."/>
            <person name="Rouze P."/>
            <person name="Simmons M.P."/>
            <person name="Aerts A.L."/>
            <person name="Allen A.E."/>
            <person name="Cuvelier M.L."/>
            <person name="Derelle E."/>
            <person name="Everett M.V."/>
            <person name="Foulon E."/>
            <person name="Grimwood J."/>
            <person name="Gundlach H."/>
            <person name="Henrissat B."/>
            <person name="Napoli C."/>
            <person name="McDonald S.M."/>
            <person name="Parker M.S."/>
            <person name="Rombauts S."/>
            <person name="Salamov A."/>
            <person name="Von Dassow P."/>
            <person name="Badger J.H."/>
            <person name="Coutinho P.M."/>
            <person name="Demir E."/>
            <person name="Dubchak I."/>
            <person name="Gentemann C."/>
            <person name="Eikrem W."/>
            <person name="Gready J.E."/>
            <person name="John U."/>
            <person name="Lanier W."/>
            <person name="Lindquist E.A."/>
            <person name="Lucas S."/>
            <person name="Mayer K.F."/>
            <person name="Moreau H."/>
            <person name="Not F."/>
            <person name="Otillar R."/>
            <person name="Panaud O."/>
            <person name="Pangilinan J."/>
            <person name="Paulsen I."/>
            <person name="Piegu B."/>
            <person name="Poliakov A."/>
            <person name="Robbens S."/>
            <person name="Schmutz J."/>
            <person name="Toulza E."/>
            <person name="Wyss T."/>
            <person name="Zelensky A."/>
            <person name="Zhou K."/>
            <person name="Armbrust E.V."/>
            <person name="Bhattacharya D."/>
            <person name="Goodenough U.W."/>
            <person name="Van de Peer Y."/>
            <person name="Grigoriev I.V."/>
        </authorList>
    </citation>
    <scope>NUCLEOTIDE SEQUENCE [LARGE SCALE GENOMIC DNA]</scope>
    <source>
        <strain evidence="8">RCC299 / NOUM17</strain>
    </source>
</reference>
<dbReference type="Gene3D" id="6.10.140.2220">
    <property type="match status" value="1"/>
</dbReference>
<keyword evidence="2 4" id="KW-0863">Zinc-finger</keyword>
<dbReference type="Pfam" id="PF01753">
    <property type="entry name" value="zf-MYND"/>
    <property type="match status" value="1"/>
</dbReference>
<evidence type="ECO:0000256" key="1">
    <source>
        <dbReference type="ARBA" id="ARBA00022723"/>
    </source>
</evidence>
<proteinExistence type="predicted"/>
<dbReference type="EMBL" id="CP001326">
    <property type="protein sequence ID" value="ACO63509.1"/>
    <property type="molecule type" value="Genomic_DNA"/>
</dbReference>
<evidence type="ECO:0000256" key="4">
    <source>
        <dbReference type="PROSITE-ProRule" id="PRU00134"/>
    </source>
</evidence>
<dbReference type="Proteomes" id="UP000002009">
    <property type="component" value="Chromosome 5"/>
</dbReference>
<accession>C1E6X7</accession>
<keyword evidence="3" id="KW-0862">Zinc</keyword>
<evidence type="ECO:0000313" key="8">
    <source>
        <dbReference type="Proteomes" id="UP000002009"/>
    </source>
</evidence>
<dbReference type="OrthoDB" id="341421at2759"/>
<gene>
    <name evidence="7" type="ORF">MICPUN_58812</name>
</gene>
<keyword evidence="8" id="KW-1185">Reference proteome</keyword>
<feature type="region of interest" description="Disordered" evidence="5">
    <location>
        <begin position="98"/>
        <end position="119"/>
    </location>
</feature>
<feature type="region of interest" description="Disordered" evidence="5">
    <location>
        <begin position="1"/>
        <end position="35"/>
    </location>
</feature>
<dbReference type="GeneID" id="8243911"/>
<protein>
    <recommendedName>
        <fullName evidence="6">MYND-type domain-containing protein</fullName>
    </recommendedName>
</protein>
<name>C1E6X7_MICCC</name>
<dbReference type="PROSITE" id="PS50865">
    <property type="entry name" value="ZF_MYND_2"/>
    <property type="match status" value="1"/>
</dbReference>
<feature type="compositionally biased region" description="Basic and acidic residues" evidence="5">
    <location>
        <begin position="104"/>
        <end position="119"/>
    </location>
</feature>
<dbReference type="KEGG" id="mis:MICPUN_58812"/>
<dbReference type="SUPFAM" id="SSF144232">
    <property type="entry name" value="HIT/MYND zinc finger-like"/>
    <property type="match status" value="1"/>
</dbReference>
<feature type="domain" description="MYND-type" evidence="6">
    <location>
        <begin position="126"/>
        <end position="166"/>
    </location>
</feature>
<dbReference type="AlphaFoldDB" id="C1E6X7"/>
<dbReference type="RefSeq" id="XP_002502251.1">
    <property type="nucleotide sequence ID" value="XM_002502205.1"/>
</dbReference>
<organism evidence="7 8">
    <name type="scientific">Micromonas commoda (strain RCC299 / NOUM17 / CCMP2709)</name>
    <name type="common">Picoplanktonic green alga</name>
    <dbReference type="NCBI Taxonomy" id="296587"/>
    <lineage>
        <taxon>Eukaryota</taxon>
        <taxon>Viridiplantae</taxon>
        <taxon>Chlorophyta</taxon>
        <taxon>Mamiellophyceae</taxon>
        <taxon>Mamiellales</taxon>
        <taxon>Mamiellaceae</taxon>
        <taxon>Micromonas</taxon>
    </lineage>
</organism>
<feature type="compositionally biased region" description="Acidic residues" evidence="5">
    <location>
        <begin position="18"/>
        <end position="30"/>
    </location>
</feature>
<evidence type="ECO:0000259" key="6">
    <source>
        <dbReference type="PROSITE" id="PS50865"/>
    </source>
</evidence>
<dbReference type="InterPro" id="IPR002893">
    <property type="entry name" value="Znf_MYND"/>
</dbReference>
<dbReference type="GO" id="GO:0008270">
    <property type="term" value="F:zinc ion binding"/>
    <property type="evidence" value="ECO:0007669"/>
    <property type="project" value="UniProtKB-KW"/>
</dbReference>
<keyword evidence="1" id="KW-0479">Metal-binding</keyword>